<keyword evidence="2" id="KW-1133">Transmembrane helix</keyword>
<dbReference type="InterPro" id="IPR013083">
    <property type="entry name" value="Znf_RING/FYVE/PHD"/>
</dbReference>
<name>A0A843WNJ1_COLES</name>
<keyword evidence="1" id="KW-0863">Zinc-finger</keyword>
<dbReference type="AlphaFoldDB" id="A0A843WNJ1"/>
<dbReference type="GO" id="GO:0008270">
    <property type="term" value="F:zinc ion binding"/>
    <property type="evidence" value="ECO:0007669"/>
    <property type="project" value="UniProtKB-KW"/>
</dbReference>
<keyword evidence="5" id="KW-1185">Reference proteome</keyword>
<dbReference type="CDD" id="cd16461">
    <property type="entry name" value="RING-H2_EL5-like"/>
    <property type="match status" value="1"/>
</dbReference>
<keyword evidence="2" id="KW-0812">Transmembrane</keyword>
<evidence type="ECO:0000313" key="4">
    <source>
        <dbReference type="EMBL" id="MQM04260.1"/>
    </source>
</evidence>
<evidence type="ECO:0000256" key="2">
    <source>
        <dbReference type="SAM" id="Phobius"/>
    </source>
</evidence>
<reference evidence="4" key="1">
    <citation type="submission" date="2017-07" db="EMBL/GenBank/DDBJ databases">
        <title>Taro Niue Genome Assembly and Annotation.</title>
        <authorList>
            <person name="Atibalentja N."/>
            <person name="Keating K."/>
            <person name="Fields C.J."/>
        </authorList>
    </citation>
    <scope>NUCLEOTIDE SEQUENCE</scope>
    <source>
        <strain evidence="4">Niue_2</strain>
        <tissue evidence="4">Leaf</tissue>
    </source>
</reference>
<dbReference type="Proteomes" id="UP000652761">
    <property type="component" value="Unassembled WGS sequence"/>
</dbReference>
<dbReference type="Gene3D" id="3.30.40.10">
    <property type="entry name" value="Zinc/RING finger domain, C3HC4 (zinc finger)"/>
    <property type="match status" value="1"/>
</dbReference>
<dbReference type="SMART" id="SM00184">
    <property type="entry name" value="RING"/>
    <property type="match status" value="1"/>
</dbReference>
<protein>
    <recommendedName>
        <fullName evidence="3">RING-type domain-containing protein</fullName>
    </recommendedName>
</protein>
<dbReference type="PANTHER" id="PTHR47035:SF4">
    <property type="entry name" value="OS02G0676500 PROTEIN"/>
    <property type="match status" value="1"/>
</dbReference>
<dbReference type="SUPFAM" id="SSF57850">
    <property type="entry name" value="RING/U-box"/>
    <property type="match status" value="1"/>
</dbReference>
<feature type="transmembrane region" description="Helical" evidence="2">
    <location>
        <begin position="12"/>
        <end position="31"/>
    </location>
</feature>
<sequence length="207" mass="22622">MLGSGMNLVTTVIGFGMSATFIVFVCARLICGRTRSADSRASAATSPLDPELRSELQQPERTIHGLEPVVVAAFPTVSYNKETFSSRGDPQCSICLAEYEEKETLRIMPTCGHNFHVACIDVWLLKQSTCPVCRLPLPDSSGSKDASASLYGEVPQIVDASEVSINRSHNWLPHRNEQSQGSRNTLEIDGAVHIDMETIRTGLTEHC</sequence>
<accession>A0A843WNJ1</accession>
<keyword evidence="1" id="KW-0479">Metal-binding</keyword>
<feature type="domain" description="RING-type" evidence="3">
    <location>
        <begin position="92"/>
        <end position="134"/>
    </location>
</feature>
<dbReference type="Pfam" id="PF13639">
    <property type="entry name" value="zf-RING_2"/>
    <property type="match status" value="1"/>
</dbReference>
<keyword evidence="1" id="KW-0862">Zinc</keyword>
<dbReference type="PANTHER" id="PTHR47035">
    <property type="entry name" value="OS11G0150450 PROTEIN"/>
    <property type="match status" value="1"/>
</dbReference>
<comment type="caution">
    <text evidence="4">The sequence shown here is derived from an EMBL/GenBank/DDBJ whole genome shotgun (WGS) entry which is preliminary data.</text>
</comment>
<evidence type="ECO:0000256" key="1">
    <source>
        <dbReference type="PROSITE-ProRule" id="PRU00175"/>
    </source>
</evidence>
<gene>
    <name evidence="4" type="ORF">Taro_037056</name>
</gene>
<dbReference type="InterPro" id="IPR053070">
    <property type="entry name" value="RING-type_E3_ubiquitin-ligase"/>
</dbReference>
<dbReference type="EMBL" id="NMUH01003182">
    <property type="protein sequence ID" value="MQM04260.1"/>
    <property type="molecule type" value="Genomic_DNA"/>
</dbReference>
<evidence type="ECO:0000259" key="3">
    <source>
        <dbReference type="PROSITE" id="PS50089"/>
    </source>
</evidence>
<dbReference type="FunFam" id="3.30.40.10:FF:000971">
    <property type="entry name" value="Putative RING zinc finger domain superfamily protein"/>
    <property type="match status" value="1"/>
</dbReference>
<dbReference type="OrthoDB" id="8062037at2759"/>
<dbReference type="InterPro" id="IPR001841">
    <property type="entry name" value="Znf_RING"/>
</dbReference>
<organism evidence="4 5">
    <name type="scientific">Colocasia esculenta</name>
    <name type="common">Wild taro</name>
    <name type="synonym">Arum esculentum</name>
    <dbReference type="NCBI Taxonomy" id="4460"/>
    <lineage>
        <taxon>Eukaryota</taxon>
        <taxon>Viridiplantae</taxon>
        <taxon>Streptophyta</taxon>
        <taxon>Embryophyta</taxon>
        <taxon>Tracheophyta</taxon>
        <taxon>Spermatophyta</taxon>
        <taxon>Magnoliopsida</taxon>
        <taxon>Liliopsida</taxon>
        <taxon>Araceae</taxon>
        <taxon>Aroideae</taxon>
        <taxon>Colocasieae</taxon>
        <taxon>Colocasia</taxon>
    </lineage>
</organism>
<evidence type="ECO:0000313" key="5">
    <source>
        <dbReference type="Proteomes" id="UP000652761"/>
    </source>
</evidence>
<dbReference type="PROSITE" id="PS50089">
    <property type="entry name" value="ZF_RING_2"/>
    <property type="match status" value="1"/>
</dbReference>
<proteinExistence type="predicted"/>
<keyword evidence="2" id="KW-0472">Membrane</keyword>